<feature type="region of interest" description="Disordered" evidence="1">
    <location>
        <begin position="41"/>
        <end position="64"/>
    </location>
</feature>
<organism evidence="2 3">
    <name type="scientific">Candidatus Iainarchaeum sp</name>
    <dbReference type="NCBI Taxonomy" id="3101447"/>
    <lineage>
        <taxon>Archaea</taxon>
        <taxon>Candidatus Iainarchaeota</taxon>
        <taxon>Candidatus Iainarchaeia</taxon>
        <taxon>Candidatus Iainarchaeales</taxon>
        <taxon>Candidatus Iainarchaeaceae</taxon>
        <taxon>Candidatus Iainarchaeum</taxon>
    </lineage>
</organism>
<evidence type="ECO:0000313" key="3">
    <source>
        <dbReference type="Proteomes" id="UP000732298"/>
    </source>
</evidence>
<dbReference type="Gene3D" id="2.60.40.1120">
    <property type="entry name" value="Carboxypeptidase-like, regulatory domain"/>
    <property type="match status" value="1"/>
</dbReference>
<comment type="caution">
    <text evidence="2">The sequence shown here is derived from an EMBL/GenBank/DDBJ whole genome shotgun (WGS) entry which is preliminary data.</text>
</comment>
<feature type="compositionally biased region" description="Basic and acidic residues" evidence="1">
    <location>
        <begin position="423"/>
        <end position="439"/>
    </location>
</feature>
<evidence type="ECO:0000313" key="2">
    <source>
        <dbReference type="EMBL" id="MBI4210706.1"/>
    </source>
</evidence>
<feature type="region of interest" description="Disordered" evidence="1">
    <location>
        <begin position="348"/>
        <end position="367"/>
    </location>
</feature>
<evidence type="ECO:0000256" key="1">
    <source>
        <dbReference type="SAM" id="MobiDB-lite"/>
    </source>
</evidence>
<accession>A0A8T3YN56</accession>
<dbReference type="PROSITE" id="PS51257">
    <property type="entry name" value="PROKAR_LIPOPROTEIN"/>
    <property type="match status" value="1"/>
</dbReference>
<feature type="region of interest" description="Disordered" evidence="1">
    <location>
        <begin position="423"/>
        <end position="442"/>
    </location>
</feature>
<name>A0A8T3YN56_9ARCH</name>
<reference evidence="2" key="1">
    <citation type="submission" date="2020-07" db="EMBL/GenBank/DDBJ databases">
        <title>Huge and variable diversity of episymbiotic CPR bacteria and DPANN archaea in groundwater ecosystems.</title>
        <authorList>
            <person name="He C.Y."/>
            <person name="Keren R."/>
            <person name="Whittaker M."/>
            <person name="Farag I.F."/>
            <person name="Doudna J."/>
            <person name="Cate J.H.D."/>
            <person name="Banfield J.F."/>
        </authorList>
    </citation>
    <scope>NUCLEOTIDE SEQUENCE</scope>
    <source>
        <strain evidence="2">NC_groundwater_1296_Ag_S-0.2um_52_80</strain>
    </source>
</reference>
<protein>
    <submittedName>
        <fullName evidence="2">Uncharacterized protein</fullName>
    </submittedName>
</protein>
<dbReference type="AlphaFoldDB" id="A0A8T3YN56"/>
<gene>
    <name evidence="2" type="ORF">HY544_04345</name>
</gene>
<dbReference type="EMBL" id="JACQPB010000040">
    <property type="protein sequence ID" value="MBI4210706.1"/>
    <property type="molecule type" value="Genomic_DNA"/>
</dbReference>
<feature type="compositionally biased region" description="Basic and acidic residues" evidence="1">
    <location>
        <begin position="48"/>
        <end position="58"/>
    </location>
</feature>
<sequence length="650" mass="71723">MSRALITGLLILVLLLSGCFFVTTKWIPKDNICDMTNGENHNNSPDDCPEKQTPKDDETTTPITGGTIQITVKDSEKNKPISGAEVILYNTILDEVHRGTTDKEGKIAFYNRQVIFPESIKKLMQQYNFKEPVVYELNSQEYFASAGAQGYETAIEEIHFTQGKDTFIEMQLGGTVTALLEEELISPMVNGSVTAGFADPGSYYYGIFIGDKPPISTVSNLDGGSTLVYENGIRRTVSTSPNGSKVEFIEDPKFNHKATLIIAPGGGTVTMAEEVDGKYSQWTKATNQNGSITTTHSDGKVENSIRNYDDTITTTTTMEGEPTETVTRHPDGKQTMRVTRYDNGEVIEDASGKHPYEPDVFTATDPDGSKKVLKTYGEGLQELTEYDSQGNSITVKRQDREGNELSEEEFIARMEAWTWERVQDAKEQQKPDGSLDDKPITGTGSLEKDIPVNFTLYKSKWCFFLFGNVATSPAQPLKYLSKYYITGTIKGTESCSGSYLVNLYSALPELQGLPLLINVSGNRGQFKAGPFTADMGHLGGTRCGYTLAAEIKTRNPDEATPPVNRLDFQYKIYGCSDPSICPSGFACEPLGNTNVNDAETCTIVNPRTLEEKTGQLNREKQMSACMRYMHEDPCISPRTDEMCPSTKEAS</sequence>
<proteinExistence type="predicted"/>
<dbReference type="Proteomes" id="UP000732298">
    <property type="component" value="Unassembled WGS sequence"/>
</dbReference>